<sequence length="85" mass="9450">MLQPLNIFVFSQQTFSIHSVKKIHALEVLLKTQLLAICLVLHGNAIPGQNTNVHHGQKRPCLLCPPVAVPAPSLFSRHQRTPINQ</sequence>
<evidence type="ECO:0000313" key="1">
    <source>
        <dbReference type="EMBL" id="KAK6270444.1"/>
    </source>
</evidence>
<proteinExistence type="predicted"/>
<dbReference type="AlphaFoldDB" id="A0AAN8Q3G5"/>
<name>A0AAN8Q3G5_9TELE</name>
<dbReference type="Proteomes" id="UP001356427">
    <property type="component" value="Unassembled WGS sequence"/>
</dbReference>
<accession>A0AAN8Q3G5</accession>
<reference evidence="1 2" key="1">
    <citation type="submission" date="2021-04" db="EMBL/GenBank/DDBJ databases">
        <authorList>
            <person name="De Guttry C."/>
            <person name="Zahm M."/>
            <person name="Klopp C."/>
            <person name="Cabau C."/>
            <person name="Louis A."/>
            <person name="Berthelot C."/>
            <person name="Parey E."/>
            <person name="Roest Crollius H."/>
            <person name="Montfort J."/>
            <person name="Robinson-Rechavi M."/>
            <person name="Bucao C."/>
            <person name="Bouchez O."/>
            <person name="Gislard M."/>
            <person name="Lluch J."/>
            <person name="Milhes M."/>
            <person name="Lampietro C."/>
            <person name="Lopez Roques C."/>
            <person name="Donnadieu C."/>
            <person name="Braasch I."/>
            <person name="Desvignes T."/>
            <person name="Postlethwait J."/>
            <person name="Bobe J."/>
            <person name="Wedekind C."/>
            <person name="Guiguen Y."/>
        </authorList>
    </citation>
    <scope>NUCLEOTIDE SEQUENCE [LARGE SCALE GENOMIC DNA]</scope>
    <source>
        <strain evidence="1">Cs_M1</strain>
        <tissue evidence="1">Blood</tissue>
    </source>
</reference>
<evidence type="ECO:0000313" key="2">
    <source>
        <dbReference type="Proteomes" id="UP001356427"/>
    </source>
</evidence>
<dbReference type="EMBL" id="JAGTTL010002506">
    <property type="protein sequence ID" value="KAK6270444.1"/>
    <property type="molecule type" value="Genomic_DNA"/>
</dbReference>
<comment type="caution">
    <text evidence="1">The sequence shown here is derived from an EMBL/GenBank/DDBJ whole genome shotgun (WGS) entry which is preliminary data.</text>
</comment>
<organism evidence="1 2">
    <name type="scientific">Coregonus suidteri</name>
    <dbReference type="NCBI Taxonomy" id="861788"/>
    <lineage>
        <taxon>Eukaryota</taxon>
        <taxon>Metazoa</taxon>
        <taxon>Chordata</taxon>
        <taxon>Craniata</taxon>
        <taxon>Vertebrata</taxon>
        <taxon>Euteleostomi</taxon>
        <taxon>Actinopterygii</taxon>
        <taxon>Neopterygii</taxon>
        <taxon>Teleostei</taxon>
        <taxon>Protacanthopterygii</taxon>
        <taxon>Salmoniformes</taxon>
        <taxon>Salmonidae</taxon>
        <taxon>Coregoninae</taxon>
        <taxon>Coregonus</taxon>
    </lineage>
</organism>
<protein>
    <submittedName>
        <fullName evidence="1">Uncharacterized protein</fullName>
    </submittedName>
</protein>
<keyword evidence="2" id="KW-1185">Reference proteome</keyword>
<gene>
    <name evidence="1" type="ORF">J4Q44_G00393210</name>
</gene>